<gene>
    <name evidence="1" type="ORF">JAW44_004561</name>
</gene>
<evidence type="ECO:0000313" key="1">
    <source>
        <dbReference type="EMBL" id="HAT7594755.1"/>
    </source>
</evidence>
<dbReference type="AlphaFoldDB" id="A0AA37ZDX6"/>
<name>A0AA37ZDX6_9ENTR</name>
<dbReference type="EMBL" id="DACUGV010000010">
    <property type="protein sequence ID" value="HAT7594755.1"/>
    <property type="molecule type" value="Genomic_DNA"/>
</dbReference>
<evidence type="ECO:0000313" key="2">
    <source>
        <dbReference type="Proteomes" id="UP000867745"/>
    </source>
</evidence>
<accession>A0AA37ZDX6</accession>
<reference evidence="1" key="2">
    <citation type="submission" date="2020-11" db="EMBL/GenBank/DDBJ databases">
        <authorList>
            <consortium name="NCBI Pathogen Detection Project"/>
        </authorList>
    </citation>
    <scope>NUCLEOTIDE SEQUENCE</scope>
    <source>
        <strain evidence="1">RS189</strain>
    </source>
</reference>
<proteinExistence type="predicted"/>
<reference evidence="1" key="1">
    <citation type="journal article" date="2018" name="Genome Biol.">
        <title>SKESA: strategic k-mer extension for scrupulous assemblies.</title>
        <authorList>
            <person name="Souvorov A."/>
            <person name="Agarwala R."/>
            <person name="Lipman D.J."/>
        </authorList>
    </citation>
    <scope>NUCLEOTIDE SEQUENCE</scope>
    <source>
        <strain evidence="1">RS189</strain>
    </source>
</reference>
<protein>
    <submittedName>
        <fullName evidence="1">Ash family protein</fullName>
    </submittedName>
</protein>
<comment type="caution">
    <text evidence="1">The sequence shown here is derived from an EMBL/GenBank/DDBJ whole genome shotgun (WGS) entry which is preliminary data.</text>
</comment>
<organism evidence="1 2">
    <name type="scientific">Citrobacter werkmanii</name>
    <dbReference type="NCBI Taxonomy" id="67827"/>
    <lineage>
        <taxon>Bacteria</taxon>
        <taxon>Pseudomonadati</taxon>
        <taxon>Pseudomonadota</taxon>
        <taxon>Gammaproteobacteria</taxon>
        <taxon>Enterobacterales</taxon>
        <taxon>Enterobacteriaceae</taxon>
        <taxon>Citrobacter</taxon>
        <taxon>Citrobacter freundii complex</taxon>
    </lineage>
</organism>
<sequence>MLVVQSKVLLSQQNLRPGLVSRLPLTSTQHALACFFVPASVHAKIMVGWMGEPKGSPGSLKAGKTNSIQLTTSKIGLFGGVV</sequence>
<dbReference type="Proteomes" id="UP000867745">
    <property type="component" value="Unassembled WGS sequence"/>
</dbReference>